<organism evidence="11 12">
    <name type="scientific">Egicoccus halophilus</name>
    <dbReference type="NCBI Taxonomy" id="1670830"/>
    <lineage>
        <taxon>Bacteria</taxon>
        <taxon>Bacillati</taxon>
        <taxon>Actinomycetota</taxon>
        <taxon>Nitriliruptoria</taxon>
        <taxon>Egicoccales</taxon>
        <taxon>Egicoccaceae</taxon>
        <taxon>Egicoccus</taxon>
    </lineage>
</organism>
<reference evidence="11" key="1">
    <citation type="journal article" date="2014" name="Int. J. Syst. Evol. Microbiol.">
        <title>Complete genome sequence of Corynebacterium casei LMG S-19264T (=DSM 44701T), isolated from a smear-ripened cheese.</title>
        <authorList>
            <consortium name="US DOE Joint Genome Institute (JGI-PGF)"/>
            <person name="Walter F."/>
            <person name="Albersmeier A."/>
            <person name="Kalinowski J."/>
            <person name="Ruckert C."/>
        </authorList>
    </citation>
    <scope>NUCLEOTIDE SEQUENCE</scope>
    <source>
        <strain evidence="11">CGMCC 1.14988</strain>
    </source>
</reference>
<protein>
    <recommendedName>
        <fullName evidence="9">C4-dicarboxylate transporter DcuA</fullName>
    </recommendedName>
</protein>
<evidence type="ECO:0000256" key="7">
    <source>
        <dbReference type="ARBA" id="ARBA00022989"/>
    </source>
</evidence>
<comment type="caution">
    <text evidence="11">The sequence shown here is derived from an EMBL/GenBank/DDBJ whole genome shotgun (WGS) entry which is preliminary data.</text>
</comment>
<keyword evidence="5" id="KW-0997">Cell inner membrane</keyword>
<dbReference type="RefSeq" id="WP_130650010.1">
    <property type="nucleotide sequence ID" value="NZ_BMHA01000008.1"/>
</dbReference>
<feature type="transmembrane region" description="Helical" evidence="10">
    <location>
        <begin position="47"/>
        <end position="69"/>
    </location>
</feature>
<dbReference type="AlphaFoldDB" id="A0A8J3A909"/>
<dbReference type="InterPro" id="IPR004668">
    <property type="entry name" value="Anaer_Dcu_memb_transpt"/>
</dbReference>
<feature type="transmembrane region" description="Helical" evidence="10">
    <location>
        <begin position="264"/>
        <end position="283"/>
    </location>
</feature>
<sequence>MLALELLIVLGAIFIGARLGSIGIGLAGGIGVLLLGLIGVPVDQAAIPFDVIFIIMAVIAAISAMQVAGGMDYLVGVADRFLRKHPKQITLWAPIVTYFMTLFAGTGHTAFSTLPVIVEVAKENDIRPSKPLSIAVVASQMAITASPISAAVVFFASILEPQGVDYVQLLAIAVPSTLLAVVLTSFLANMLGKPLAKDPVYQERLAKGLVKATTSQQTAAGSRSLVGAGVGTGGVAGGDAGLGDDLPAVPDSPAALDRLPGANVGRTSVLLFLAGIVAVVAYATSISETVGLITEPTLPRNEAIITIMLTVGAVIAFLAKFDPAKILKSQVFQSGMSATVCILGVAWLGTTFVNARMDQIQALAGDVLSTRPWTLAVVLLFASALLYSQAATTKALMPAALALGVGPLGAIAAFPAVSALFILPTYPTLLAAVEMDDTGSTRIGKFVFNHPFLLPGLVNIALAVTFGFLIGSVVL</sequence>
<feature type="transmembrane region" description="Helical" evidence="10">
    <location>
        <begin position="303"/>
        <end position="319"/>
    </location>
</feature>
<comment type="subcellular location">
    <subcellularLocation>
        <location evidence="1">Cell inner membrane</location>
        <topology evidence="1">Multi-pass membrane protein</topology>
    </subcellularLocation>
</comment>
<reference evidence="11" key="2">
    <citation type="submission" date="2020-09" db="EMBL/GenBank/DDBJ databases">
        <authorList>
            <person name="Sun Q."/>
            <person name="Zhou Y."/>
        </authorList>
    </citation>
    <scope>NUCLEOTIDE SEQUENCE</scope>
    <source>
        <strain evidence="11">CGMCC 1.14988</strain>
    </source>
</reference>
<feature type="transmembrane region" description="Helical" evidence="10">
    <location>
        <begin position="89"/>
        <end position="111"/>
    </location>
</feature>
<feature type="transmembrane region" description="Helical" evidence="10">
    <location>
        <begin position="331"/>
        <end position="350"/>
    </location>
</feature>
<dbReference type="PANTHER" id="PTHR36106:SF2">
    <property type="entry name" value="C4-DICARBOXYLATE TRANSPORTER DCUA"/>
    <property type="match status" value="1"/>
</dbReference>
<evidence type="ECO:0000256" key="1">
    <source>
        <dbReference type="ARBA" id="ARBA00004429"/>
    </source>
</evidence>
<evidence type="ECO:0000313" key="11">
    <source>
        <dbReference type="EMBL" id="GGI07133.1"/>
    </source>
</evidence>
<evidence type="ECO:0000256" key="6">
    <source>
        <dbReference type="ARBA" id="ARBA00022692"/>
    </source>
</evidence>
<gene>
    <name evidence="11" type="ORF">GCM10011354_22560</name>
</gene>
<feature type="transmembrane region" description="Helical" evidence="10">
    <location>
        <begin position="399"/>
        <end position="423"/>
    </location>
</feature>
<keyword evidence="4" id="KW-1003">Cell membrane</keyword>
<keyword evidence="7 10" id="KW-1133">Transmembrane helix</keyword>
<dbReference type="PANTHER" id="PTHR36106">
    <property type="entry name" value="ANAEROBIC C4-DICARBOXYLATE TRANSPORTER DCUB"/>
    <property type="match status" value="1"/>
</dbReference>
<dbReference type="Pfam" id="PF03605">
    <property type="entry name" value="DcuA_DcuB"/>
    <property type="match status" value="2"/>
</dbReference>
<keyword evidence="12" id="KW-1185">Reference proteome</keyword>
<evidence type="ECO:0000256" key="5">
    <source>
        <dbReference type="ARBA" id="ARBA00022519"/>
    </source>
</evidence>
<name>A0A8J3A909_9ACTN</name>
<feature type="transmembrane region" description="Helical" evidence="10">
    <location>
        <begin position="167"/>
        <end position="188"/>
    </location>
</feature>
<feature type="transmembrane region" description="Helical" evidence="10">
    <location>
        <begin position="370"/>
        <end position="387"/>
    </location>
</feature>
<dbReference type="EMBL" id="BMHA01000008">
    <property type="protein sequence ID" value="GGI07133.1"/>
    <property type="molecule type" value="Genomic_DNA"/>
</dbReference>
<keyword evidence="3" id="KW-0813">Transport</keyword>
<feature type="transmembrane region" description="Helical" evidence="10">
    <location>
        <begin position="452"/>
        <end position="474"/>
    </location>
</feature>
<evidence type="ECO:0000256" key="3">
    <source>
        <dbReference type="ARBA" id="ARBA00022448"/>
    </source>
</evidence>
<evidence type="ECO:0000256" key="10">
    <source>
        <dbReference type="SAM" id="Phobius"/>
    </source>
</evidence>
<dbReference type="GO" id="GO:0015556">
    <property type="term" value="F:C4-dicarboxylate transmembrane transporter activity"/>
    <property type="evidence" value="ECO:0007669"/>
    <property type="project" value="InterPro"/>
</dbReference>
<feature type="transmembrane region" description="Helical" evidence="10">
    <location>
        <begin position="6"/>
        <end position="35"/>
    </location>
</feature>
<dbReference type="GO" id="GO:0005886">
    <property type="term" value="C:plasma membrane"/>
    <property type="evidence" value="ECO:0007669"/>
    <property type="project" value="UniProtKB-SubCell"/>
</dbReference>
<proteinExistence type="inferred from homology"/>
<evidence type="ECO:0000256" key="8">
    <source>
        <dbReference type="ARBA" id="ARBA00023136"/>
    </source>
</evidence>
<evidence type="ECO:0000256" key="2">
    <source>
        <dbReference type="ARBA" id="ARBA00006413"/>
    </source>
</evidence>
<keyword evidence="8 10" id="KW-0472">Membrane</keyword>
<accession>A0A8J3A909</accession>
<dbReference type="PIRSF" id="PIRSF004539">
    <property type="entry name" value="C4-dicrbxl_trns"/>
    <property type="match status" value="1"/>
</dbReference>
<dbReference type="Proteomes" id="UP000650511">
    <property type="component" value="Unassembled WGS sequence"/>
</dbReference>
<evidence type="ECO:0000313" key="12">
    <source>
        <dbReference type="Proteomes" id="UP000650511"/>
    </source>
</evidence>
<evidence type="ECO:0000256" key="4">
    <source>
        <dbReference type="ARBA" id="ARBA00022475"/>
    </source>
</evidence>
<evidence type="ECO:0000256" key="9">
    <source>
        <dbReference type="ARBA" id="ARBA00039380"/>
    </source>
</evidence>
<keyword evidence="6 10" id="KW-0812">Transmembrane</keyword>
<dbReference type="OrthoDB" id="9770910at2"/>
<feature type="transmembrane region" description="Helical" evidence="10">
    <location>
        <begin position="132"/>
        <end position="155"/>
    </location>
</feature>
<comment type="similarity">
    <text evidence="2">Belongs to the DcuA/DcuB transporter (TC 2.A.13.1) family.</text>
</comment>